<dbReference type="KEGG" id="ade:Adeh_2332"/>
<evidence type="ECO:0000313" key="3">
    <source>
        <dbReference type="EMBL" id="ABC82102.1"/>
    </source>
</evidence>
<keyword evidence="1" id="KW-0175">Coiled coil</keyword>
<proteinExistence type="predicted"/>
<name>Q2IKC2_ANADE</name>
<feature type="region of interest" description="Disordered" evidence="2">
    <location>
        <begin position="1"/>
        <end position="27"/>
    </location>
</feature>
<feature type="coiled-coil region" evidence="1">
    <location>
        <begin position="75"/>
        <end position="121"/>
    </location>
</feature>
<evidence type="ECO:0000256" key="1">
    <source>
        <dbReference type="SAM" id="Coils"/>
    </source>
</evidence>
<dbReference type="Proteomes" id="UP000001935">
    <property type="component" value="Chromosome"/>
</dbReference>
<dbReference type="RefSeq" id="WP_011421384.1">
    <property type="nucleotide sequence ID" value="NC_007760.1"/>
</dbReference>
<organism evidence="3 4">
    <name type="scientific">Anaeromyxobacter dehalogenans (strain 2CP-C)</name>
    <dbReference type="NCBI Taxonomy" id="290397"/>
    <lineage>
        <taxon>Bacteria</taxon>
        <taxon>Pseudomonadati</taxon>
        <taxon>Myxococcota</taxon>
        <taxon>Myxococcia</taxon>
        <taxon>Myxococcales</taxon>
        <taxon>Cystobacterineae</taxon>
        <taxon>Anaeromyxobacteraceae</taxon>
        <taxon>Anaeromyxobacter</taxon>
    </lineage>
</organism>
<protein>
    <submittedName>
        <fullName evidence="3">Mucin-associated surface protein (MASP), putative</fullName>
    </submittedName>
</protein>
<dbReference type="HOGENOM" id="CLU_1014277_0_0_7"/>
<dbReference type="EMBL" id="CP000251">
    <property type="protein sequence ID" value="ABC82102.1"/>
    <property type="molecule type" value="Genomic_DNA"/>
</dbReference>
<reference evidence="3 4" key="1">
    <citation type="submission" date="2006-01" db="EMBL/GenBank/DDBJ databases">
        <title>Complete sequence of Anaeromyxobacter dehalogenans 2CP-C.</title>
        <authorList>
            <consortium name="US DOE Joint Genome Institute"/>
            <person name="Copeland A."/>
            <person name="Lucas S."/>
            <person name="Lapidus A."/>
            <person name="Barry K."/>
            <person name="Detter J.C."/>
            <person name="Glavina T."/>
            <person name="Hammon N."/>
            <person name="Israni S."/>
            <person name="Pitluck S."/>
            <person name="Brettin T."/>
            <person name="Bruce D."/>
            <person name="Han C."/>
            <person name="Tapia R."/>
            <person name="Gilna P."/>
            <person name="Kiss H."/>
            <person name="Schmutz J."/>
            <person name="Larimer F."/>
            <person name="Land M."/>
            <person name="Kyrpides N."/>
            <person name="Anderson I."/>
            <person name="Sanford R.A."/>
            <person name="Ritalahti K.M."/>
            <person name="Thomas H.S."/>
            <person name="Kirby J.R."/>
            <person name="Zhulin I.B."/>
            <person name="Loeffler F.E."/>
            <person name="Richardson P."/>
        </authorList>
    </citation>
    <scope>NUCLEOTIDE SEQUENCE [LARGE SCALE GENOMIC DNA]</scope>
    <source>
        <strain evidence="3 4">2CP-C</strain>
    </source>
</reference>
<dbReference type="STRING" id="290397.Adeh_2332"/>
<accession>Q2IKC2</accession>
<evidence type="ECO:0000256" key="2">
    <source>
        <dbReference type="SAM" id="MobiDB-lite"/>
    </source>
</evidence>
<sequence length="274" mass="28944">MSQKTEKQHVPNVNEAEAAAQRASTEARAAAERVAALRAALAHAETHPLDFSDGETYASEVARLRYDLAKAADTANRAQAAREAAAEALQAAKDEQALSDAPRLEQEAEAARAQFVKIAQECAASLAATLACAVLAHEALHANRAELRAAGHVPEGDARTSMGFAWLGLLDKRPGAVGALATATNVLAWVEAAPVREAEEKEFQRRRALERERAALAGHLGPEAKAEAEARRAADIKRMSDTRGGGAFLGVRGSVAEKELAVYRANASLNGKGE</sequence>
<feature type="compositionally biased region" description="Low complexity" evidence="2">
    <location>
        <begin position="15"/>
        <end position="27"/>
    </location>
</feature>
<gene>
    <name evidence="3" type="ordered locus">Adeh_2332</name>
</gene>
<dbReference type="AlphaFoldDB" id="Q2IKC2"/>
<evidence type="ECO:0000313" key="4">
    <source>
        <dbReference type="Proteomes" id="UP000001935"/>
    </source>
</evidence>